<evidence type="ECO:0000256" key="2">
    <source>
        <dbReference type="ARBA" id="ARBA00022448"/>
    </source>
</evidence>
<sequence>MWPITEPAGKDTDTGEYISSINPDTVTSTLNIPIAHSGFSVGWVGTFADRSTHISSSYSKQPGYGVNDFYVSYQGQQALKGMTTTLVLGNAFDKEYWSPQGIPQDGRNGKIFRELSMVIICPDISGHLSGRKRDNEPLQHAG</sequence>
<dbReference type="Proteomes" id="UP000254817">
    <property type="component" value="Unassembled WGS sequence"/>
</dbReference>
<organism evidence="8 9">
    <name type="scientific">Escherichia coli</name>
    <dbReference type="NCBI Taxonomy" id="562"/>
    <lineage>
        <taxon>Bacteria</taxon>
        <taxon>Pseudomonadati</taxon>
        <taxon>Pseudomonadota</taxon>
        <taxon>Gammaproteobacteria</taxon>
        <taxon>Enterobacterales</taxon>
        <taxon>Enterobacteriaceae</taxon>
        <taxon>Escherichia</taxon>
    </lineage>
</organism>
<gene>
    <name evidence="8" type="primary">chuA_1</name>
    <name evidence="8" type="ORF">NCTC11112_01366</name>
</gene>
<proteinExistence type="inferred from homology"/>
<keyword evidence="5 7" id="KW-0472">Membrane</keyword>
<evidence type="ECO:0000313" key="9">
    <source>
        <dbReference type="Proteomes" id="UP000254817"/>
    </source>
</evidence>
<reference evidence="8 9" key="1">
    <citation type="submission" date="2018-06" db="EMBL/GenBank/DDBJ databases">
        <authorList>
            <consortium name="Pathogen Informatics"/>
            <person name="Doyle S."/>
        </authorList>
    </citation>
    <scope>NUCLEOTIDE SEQUENCE [LARGE SCALE GENOMIC DNA]</scope>
    <source>
        <strain evidence="8 9">NCTC11112</strain>
    </source>
</reference>
<evidence type="ECO:0000313" key="8">
    <source>
        <dbReference type="EMBL" id="STG50940.1"/>
    </source>
</evidence>
<evidence type="ECO:0000256" key="5">
    <source>
        <dbReference type="ARBA" id="ARBA00023136"/>
    </source>
</evidence>
<keyword evidence="2 7" id="KW-0813">Transport</keyword>
<evidence type="ECO:0000256" key="1">
    <source>
        <dbReference type="ARBA" id="ARBA00004571"/>
    </source>
</evidence>
<keyword evidence="8" id="KW-0675">Receptor</keyword>
<dbReference type="EMBL" id="UGAW01000001">
    <property type="protein sequence ID" value="STG50940.1"/>
    <property type="molecule type" value="Genomic_DNA"/>
</dbReference>
<accession>A0A376MLG4</accession>
<keyword evidence="4 7" id="KW-0812">Transmembrane</keyword>
<evidence type="ECO:0000256" key="7">
    <source>
        <dbReference type="PROSITE-ProRule" id="PRU01360"/>
    </source>
</evidence>
<dbReference type="SUPFAM" id="SSF56935">
    <property type="entry name" value="Porins"/>
    <property type="match status" value="1"/>
</dbReference>
<evidence type="ECO:0000256" key="4">
    <source>
        <dbReference type="ARBA" id="ARBA00022692"/>
    </source>
</evidence>
<keyword evidence="6 7" id="KW-0998">Cell outer membrane</keyword>
<dbReference type="InterPro" id="IPR039426">
    <property type="entry name" value="TonB-dep_rcpt-like"/>
</dbReference>
<dbReference type="PROSITE" id="PS52016">
    <property type="entry name" value="TONB_DEPENDENT_REC_3"/>
    <property type="match status" value="1"/>
</dbReference>
<dbReference type="Gene3D" id="2.40.170.20">
    <property type="entry name" value="TonB-dependent receptor, beta-barrel domain"/>
    <property type="match status" value="1"/>
</dbReference>
<comment type="similarity">
    <text evidence="7">Belongs to the TonB-dependent receptor family.</text>
</comment>
<name>A0A376MLG4_ECOLX</name>
<dbReference type="AlphaFoldDB" id="A0A376MLG4"/>
<keyword evidence="3 7" id="KW-1134">Transmembrane beta strand</keyword>
<evidence type="ECO:0000256" key="3">
    <source>
        <dbReference type="ARBA" id="ARBA00022452"/>
    </source>
</evidence>
<evidence type="ECO:0000256" key="6">
    <source>
        <dbReference type="ARBA" id="ARBA00023237"/>
    </source>
</evidence>
<dbReference type="InterPro" id="IPR036942">
    <property type="entry name" value="Beta-barrel_TonB_sf"/>
</dbReference>
<protein>
    <submittedName>
        <fullName evidence="8">Hemin TonB-dependent receptor</fullName>
    </submittedName>
</protein>
<comment type="subcellular location">
    <subcellularLocation>
        <location evidence="1 7">Cell outer membrane</location>
        <topology evidence="1 7">Multi-pass membrane protein</topology>
    </subcellularLocation>
</comment>
<dbReference type="GO" id="GO:0009279">
    <property type="term" value="C:cell outer membrane"/>
    <property type="evidence" value="ECO:0007669"/>
    <property type="project" value="UniProtKB-SubCell"/>
</dbReference>